<dbReference type="GO" id="GO:0005524">
    <property type="term" value="F:ATP binding"/>
    <property type="evidence" value="ECO:0007669"/>
    <property type="project" value="UniProtKB-KW"/>
</dbReference>
<comment type="caution">
    <text evidence="7">The sequence shown here is derived from an EMBL/GenBank/DDBJ whole genome shotgun (WGS) entry which is preliminary data.</text>
</comment>
<feature type="region of interest" description="Disordered" evidence="5">
    <location>
        <begin position="1"/>
        <end position="30"/>
    </location>
</feature>
<dbReference type="RefSeq" id="WP_238310803.1">
    <property type="nucleotide sequence ID" value="NZ_BPQV01000004.1"/>
</dbReference>
<evidence type="ECO:0000256" key="2">
    <source>
        <dbReference type="ARBA" id="ARBA00022448"/>
    </source>
</evidence>
<proteinExistence type="inferred from homology"/>
<dbReference type="SMART" id="SM00382">
    <property type="entry name" value="AAA"/>
    <property type="match status" value="1"/>
</dbReference>
<dbReference type="SUPFAM" id="SSF52540">
    <property type="entry name" value="P-loop containing nucleoside triphosphate hydrolases"/>
    <property type="match status" value="1"/>
</dbReference>
<keyword evidence="2" id="KW-0813">Transport</keyword>
<dbReference type="InterPro" id="IPR050166">
    <property type="entry name" value="ABC_transporter_ATP-bind"/>
</dbReference>
<dbReference type="Gene3D" id="3.40.50.300">
    <property type="entry name" value="P-loop containing nucleotide triphosphate hydrolases"/>
    <property type="match status" value="1"/>
</dbReference>
<dbReference type="PROSITE" id="PS50893">
    <property type="entry name" value="ABC_TRANSPORTER_2"/>
    <property type="match status" value="1"/>
</dbReference>
<evidence type="ECO:0000259" key="6">
    <source>
        <dbReference type="PROSITE" id="PS50893"/>
    </source>
</evidence>
<dbReference type="PANTHER" id="PTHR42788">
    <property type="entry name" value="TAURINE IMPORT ATP-BINDING PROTEIN-RELATED"/>
    <property type="match status" value="1"/>
</dbReference>
<dbReference type="EMBL" id="BPQV01000004">
    <property type="protein sequence ID" value="GJE26944.1"/>
    <property type="molecule type" value="Genomic_DNA"/>
</dbReference>
<dbReference type="Pfam" id="PF00005">
    <property type="entry name" value="ABC_tran"/>
    <property type="match status" value="1"/>
</dbReference>
<feature type="compositionally biased region" description="Polar residues" evidence="5">
    <location>
        <begin position="1"/>
        <end position="10"/>
    </location>
</feature>
<feature type="domain" description="ABC transporter" evidence="6">
    <location>
        <begin position="36"/>
        <end position="269"/>
    </location>
</feature>
<dbReference type="InterPro" id="IPR003593">
    <property type="entry name" value="AAA+_ATPase"/>
</dbReference>
<sequence>MAALARSSSPRPMEAIPPQPAPERMNRPAANAAPAVEVLSAEKVFPDGTRGLAPVSLTVREGEFISLIGPSGCGKSTLLSLIANLAEPSDGRLLWWRGGFDGVGAEGRRMSVVFQDATLMPWLRIASNVRLPLDLAGVKKAEAAPRVQAALEMVGLGEKGRSYPRQLSGGMRMRAAIARGLVTEPNLLLMDEPFGALDEFTRNKLDSDLVDLWWRRSLTVLFVTHSIYEAVFLSTRIIVMAARPGRIFAEMTIDEPHPRGDAFRRSPRFAEYCQRLSSLLTEASLASDPASTAAPEAEA</sequence>
<reference evidence="7" key="1">
    <citation type="journal article" date="2021" name="Front. Microbiol.">
        <title>Comprehensive Comparative Genomics and Phenotyping of Methylobacterium Species.</title>
        <authorList>
            <person name="Alessa O."/>
            <person name="Ogura Y."/>
            <person name="Fujitani Y."/>
            <person name="Takami H."/>
            <person name="Hayashi T."/>
            <person name="Sahin N."/>
            <person name="Tani A."/>
        </authorList>
    </citation>
    <scope>NUCLEOTIDE SEQUENCE</scope>
    <source>
        <strain evidence="7">NBRC 15689</strain>
    </source>
</reference>
<keyword evidence="3" id="KW-0547">Nucleotide-binding</keyword>
<dbReference type="PANTHER" id="PTHR42788:SF19">
    <property type="entry name" value="ALIPHATIC SULFONATES IMPORT ATP-BINDING PROTEIN SSUB 2"/>
    <property type="match status" value="1"/>
</dbReference>
<dbReference type="CDD" id="cd03293">
    <property type="entry name" value="ABC_NrtD_SsuB_transporters"/>
    <property type="match status" value="1"/>
</dbReference>
<evidence type="ECO:0000256" key="3">
    <source>
        <dbReference type="ARBA" id="ARBA00022741"/>
    </source>
</evidence>
<dbReference type="Proteomes" id="UP001055156">
    <property type="component" value="Unassembled WGS sequence"/>
</dbReference>
<evidence type="ECO:0000256" key="5">
    <source>
        <dbReference type="SAM" id="MobiDB-lite"/>
    </source>
</evidence>
<reference evidence="7" key="2">
    <citation type="submission" date="2021-08" db="EMBL/GenBank/DDBJ databases">
        <authorList>
            <person name="Tani A."/>
            <person name="Ola A."/>
            <person name="Ogura Y."/>
            <person name="Katsura K."/>
            <person name="Hayashi T."/>
        </authorList>
    </citation>
    <scope>NUCLEOTIDE SEQUENCE</scope>
    <source>
        <strain evidence="7">NBRC 15689</strain>
    </source>
</reference>
<evidence type="ECO:0000313" key="7">
    <source>
        <dbReference type="EMBL" id="GJE26944.1"/>
    </source>
</evidence>
<dbReference type="InterPro" id="IPR017871">
    <property type="entry name" value="ABC_transporter-like_CS"/>
</dbReference>
<accession>A0ABQ4T8M8</accession>
<keyword evidence="8" id="KW-1185">Reference proteome</keyword>
<comment type="similarity">
    <text evidence="1">Belongs to the ABC transporter superfamily.</text>
</comment>
<dbReference type="PROSITE" id="PS00211">
    <property type="entry name" value="ABC_TRANSPORTER_1"/>
    <property type="match status" value="1"/>
</dbReference>
<keyword evidence="4 7" id="KW-0067">ATP-binding</keyword>
<evidence type="ECO:0000313" key="8">
    <source>
        <dbReference type="Proteomes" id="UP001055156"/>
    </source>
</evidence>
<name>A0ABQ4T8M8_METOR</name>
<dbReference type="InterPro" id="IPR027417">
    <property type="entry name" value="P-loop_NTPase"/>
</dbReference>
<organism evidence="7 8">
    <name type="scientific">Methylobacterium organophilum</name>
    <dbReference type="NCBI Taxonomy" id="410"/>
    <lineage>
        <taxon>Bacteria</taxon>
        <taxon>Pseudomonadati</taxon>
        <taxon>Pseudomonadota</taxon>
        <taxon>Alphaproteobacteria</taxon>
        <taxon>Hyphomicrobiales</taxon>
        <taxon>Methylobacteriaceae</taxon>
        <taxon>Methylobacterium</taxon>
    </lineage>
</organism>
<evidence type="ECO:0000256" key="4">
    <source>
        <dbReference type="ARBA" id="ARBA00022840"/>
    </source>
</evidence>
<dbReference type="InterPro" id="IPR003439">
    <property type="entry name" value="ABC_transporter-like_ATP-bd"/>
</dbReference>
<evidence type="ECO:0000256" key="1">
    <source>
        <dbReference type="ARBA" id="ARBA00005417"/>
    </source>
</evidence>
<gene>
    <name evidence="7" type="primary">ssuB_1</name>
    <name evidence="7" type="ORF">LKMONMHP_1798</name>
</gene>
<protein>
    <submittedName>
        <fullName evidence="7">Aliphatic sulfonates import ATP-binding protein SsuB</fullName>
    </submittedName>
</protein>